<dbReference type="GO" id="GO:0030026">
    <property type="term" value="P:intracellular manganese ion homeostasis"/>
    <property type="evidence" value="ECO:0007669"/>
    <property type="project" value="TreeGrafter"/>
</dbReference>
<dbReference type="PANTHER" id="PTHR12064:SF97">
    <property type="entry name" value="METAL TRANSPORTER CNNM-5"/>
    <property type="match status" value="1"/>
</dbReference>
<dbReference type="Proteomes" id="UP000674143">
    <property type="component" value="Unassembled WGS sequence"/>
</dbReference>
<dbReference type="PROSITE" id="PS51846">
    <property type="entry name" value="CNNM"/>
    <property type="match status" value="1"/>
</dbReference>
<evidence type="ECO:0000313" key="5">
    <source>
        <dbReference type="EMBL" id="KAG5470297.1"/>
    </source>
</evidence>
<evidence type="ECO:0000256" key="1">
    <source>
        <dbReference type="ARBA" id="ARBA00022737"/>
    </source>
</evidence>
<keyword evidence="6" id="KW-1185">Reference proteome</keyword>
<dbReference type="RefSeq" id="XP_067060563.1">
    <property type="nucleotide sequence ID" value="XM_067205011.1"/>
</dbReference>
<evidence type="ECO:0000256" key="3">
    <source>
        <dbReference type="SAM" id="Phobius"/>
    </source>
</evidence>
<dbReference type="GO" id="GO:0010960">
    <property type="term" value="P:magnesium ion homeostasis"/>
    <property type="evidence" value="ECO:0007669"/>
    <property type="project" value="InterPro"/>
</dbReference>
<dbReference type="InterPro" id="IPR002550">
    <property type="entry name" value="CNNM"/>
</dbReference>
<dbReference type="GeneID" id="92358945"/>
<name>A0A836GM85_9TRYP</name>
<feature type="domain" description="CNNM transmembrane" evidence="4">
    <location>
        <begin position="9"/>
        <end position="188"/>
    </location>
</feature>
<dbReference type="InterPro" id="IPR046342">
    <property type="entry name" value="CBS_dom_sf"/>
</dbReference>
<evidence type="ECO:0000313" key="6">
    <source>
        <dbReference type="Proteomes" id="UP000674143"/>
    </source>
</evidence>
<gene>
    <name evidence="5" type="ORF">LSCM4_02992</name>
</gene>
<feature type="transmembrane region" description="Helical" evidence="3">
    <location>
        <begin position="15"/>
        <end position="42"/>
    </location>
</feature>
<dbReference type="PANTHER" id="PTHR12064">
    <property type="entry name" value="METAL TRANSPORTER CNNM"/>
    <property type="match status" value="1"/>
</dbReference>
<evidence type="ECO:0000256" key="2">
    <source>
        <dbReference type="PROSITE-ProRule" id="PRU01193"/>
    </source>
</evidence>
<evidence type="ECO:0000259" key="4">
    <source>
        <dbReference type="PROSITE" id="PS51846"/>
    </source>
</evidence>
<reference evidence="6" key="1">
    <citation type="journal article" date="2021" name="Microbiol. Resour. Announc.">
        <title>LGAAP: Leishmaniinae Genome Assembly and Annotation Pipeline.</title>
        <authorList>
            <person name="Almutairi H."/>
            <person name="Urbaniak M.D."/>
            <person name="Bates M.D."/>
            <person name="Jariyapan N."/>
            <person name="Kwakye-Nuako G."/>
            <person name="Thomaz-Soccol V."/>
            <person name="Al-Salem W.S."/>
            <person name="Dillon R.J."/>
            <person name="Bates P.A."/>
            <person name="Gatherer D."/>
        </authorList>
    </citation>
    <scope>NUCLEOTIDE SEQUENCE [LARGE SCALE GENOMIC DNA]</scope>
</reference>
<dbReference type="GO" id="GO:0005737">
    <property type="term" value="C:cytoplasm"/>
    <property type="evidence" value="ECO:0007669"/>
    <property type="project" value="TreeGrafter"/>
</dbReference>
<keyword evidence="2 3" id="KW-0472">Membrane</keyword>
<dbReference type="InterPro" id="IPR045095">
    <property type="entry name" value="ACDP"/>
</dbReference>
<dbReference type="AlphaFoldDB" id="A0A836GM85"/>
<dbReference type="GO" id="GO:0016020">
    <property type="term" value="C:membrane"/>
    <property type="evidence" value="ECO:0007669"/>
    <property type="project" value="UniProtKB-UniRule"/>
</dbReference>
<comment type="caution">
    <text evidence="5">The sequence shown here is derived from an EMBL/GenBank/DDBJ whole genome shotgun (WGS) entry which is preliminary data.</text>
</comment>
<feature type="transmembrane region" description="Helical" evidence="3">
    <location>
        <begin position="95"/>
        <end position="116"/>
    </location>
</feature>
<accession>A0A836GM85</accession>
<keyword evidence="1" id="KW-0677">Repeat</keyword>
<dbReference type="KEGG" id="loi:92358945"/>
<dbReference type="EMBL" id="JAFHLR010000032">
    <property type="protein sequence ID" value="KAG5470297.1"/>
    <property type="molecule type" value="Genomic_DNA"/>
</dbReference>
<dbReference type="Gene3D" id="3.10.580.10">
    <property type="entry name" value="CBS-domain"/>
    <property type="match status" value="1"/>
</dbReference>
<sequence>MKTFFGFAVLVPAPVGALIVIILTCLAGTMAGLVLCVFSLDVTRLSGIAHTGNSADAARARRLVAILGKPHWVLIALLTWNDIALEMVPLVLNTFLPPVAAIVTSVAITLVFCEILPQAFFIQHAFELSALLSPFIRGLMWITAPVAWPMSKLLDAVVGDKEAVFFQRRELREVIRIQDEMGERRRRWKRAEVGEGGGESQGNGEEDLTKEEAKLMLNVLSLSESTAKDMVQLPSEIMYKWHIDTPLSPSLIAEVFAKGYNFIPVYEDADDPTNVTQILMTKMLLLLIYRSESDGVCVRDMQLVPLQRFNGSTMATEVFVHLQRISPSIAAITSEAGDKVVGLLTLRTISEQIHETTFQAEMNPLSPSPMQVMVRSWKAFRRVGEYTISVSSRPSSLNTSFALIPTIPAIERSMRRADSAARLSIVVKTGEASPP</sequence>
<keyword evidence="2 3" id="KW-0812">Transmembrane</keyword>
<organism evidence="5 6">
    <name type="scientific">Leishmania orientalis</name>
    <dbReference type="NCBI Taxonomy" id="2249476"/>
    <lineage>
        <taxon>Eukaryota</taxon>
        <taxon>Discoba</taxon>
        <taxon>Euglenozoa</taxon>
        <taxon>Kinetoplastea</taxon>
        <taxon>Metakinetoplastina</taxon>
        <taxon>Trypanosomatida</taxon>
        <taxon>Trypanosomatidae</taxon>
        <taxon>Leishmaniinae</taxon>
        <taxon>Leishmania</taxon>
    </lineage>
</organism>
<proteinExistence type="predicted"/>
<dbReference type="SMR" id="A0A836GM85"/>
<keyword evidence="2 3" id="KW-1133">Transmembrane helix</keyword>
<dbReference type="Pfam" id="PF01595">
    <property type="entry name" value="CNNM"/>
    <property type="match status" value="1"/>
</dbReference>
<protein>
    <recommendedName>
        <fullName evidence="4">CNNM transmembrane domain-containing protein</fullName>
    </recommendedName>
</protein>
<reference evidence="6" key="2">
    <citation type="journal article" date="2021" name="Sci. Data">
        <title>Chromosome-scale genome sequencing, assembly and annotation of six genomes from subfamily Leishmaniinae.</title>
        <authorList>
            <person name="Almutairi H."/>
            <person name="Urbaniak M.D."/>
            <person name="Bates M.D."/>
            <person name="Jariyapan N."/>
            <person name="Kwakye-Nuako G."/>
            <person name="Thomaz Soccol V."/>
            <person name="Al-Salem W.S."/>
            <person name="Dillon R.J."/>
            <person name="Bates P.A."/>
            <person name="Gatherer D."/>
        </authorList>
    </citation>
    <scope>NUCLEOTIDE SEQUENCE [LARGE SCALE GENOMIC DNA]</scope>
</reference>